<dbReference type="Pfam" id="PF00563">
    <property type="entry name" value="EAL"/>
    <property type="match status" value="1"/>
</dbReference>
<reference evidence="2 3" key="1">
    <citation type="submission" date="2024-03" db="EMBL/GenBank/DDBJ databases">
        <title>Natural products discovery in diverse microorganisms through a two-stage MS feature dereplication strategy.</title>
        <authorList>
            <person name="Zhang R."/>
        </authorList>
    </citation>
    <scope>NUCLEOTIDE SEQUENCE [LARGE SCALE GENOMIC DNA]</scope>
    <source>
        <strain evidence="2 3">18930</strain>
    </source>
</reference>
<dbReference type="RefSeq" id="WP_338887963.1">
    <property type="nucleotide sequence ID" value="NZ_CP147846.1"/>
</dbReference>
<sequence length="250" mass="26719">MTITRTAPVTSIAARAALIAIDDMVPCFQPVVSLKSDAVVGIEALARWPTVEGVDPAEVFALARIRGVVSDIDFACRTAAVKEARSANLTDGLALYLNYEPSGITDRARTEAHLDALECEGDVVLEITERGLDGDKESVRSMVDSARRRGFSIALDDVGSNAGTLAALSFVEPDIVKLDASILRRPYSFRSARVMSSVRRYIASSGAVILAEGIESERDRARAIRLGATLGQGWLFGAASTGADVRTRFS</sequence>
<feature type="domain" description="EAL" evidence="1">
    <location>
        <begin position="7"/>
        <end position="250"/>
    </location>
</feature>
<dbReference type="SMART" id="SM00052">
    <property type="entry name" value="EAL"/>
    <property type="match status" value="1"/>
</dbReference>
<dbReference type="SUPFAM" id="SSF141868">
    <property type="entry name" value="EAL domain-like"/>
    <property type="match status" value="1"/>
</dbReference>
<dbReference type="EMBL" id="CP147846">
    <property type="protein sequence ID" value="WXG68022.1"/>
    <property type="molecule type" value="Genomic_DNA"/>
</dbReference>
<proteinExistence type="predicted"/>
<dbReference type="InterPro" id="IPR050706">
    <property type="entry name" value="Cyclic-di-GMP_PDE-like"/>
</dbReference>
<organism evidence="2 3">
    <name type="scientific">Rhodococcus sovatensis</name>
    <dbReference type="NCBI Taxonomy" id="1805840"/>
    <lineage>
        <taxon>Bacteria</taxon>
        <taxon>Bacillati</taxon>
        <taxon>Actinomycetota</taxon>
        <taxon>Actinomycetes</taxon>
        <taxon>Mycobacteriales</taxon>
        <taxon>Nocardiaceae</taxon>
        <taxon>Rhodococcus</taxon>
    </lineage>
</organism>
<name>A0ABZ2PGP9_9NOCA</name>
<evidence type="ECO:0000313" key="2">
    <source>
        <dbReference type="EMBL" id="WXG68022.1"/>
    </source>
</evidence>
<dbReference type="CDD" id="cd01948">
    <property type="entry name" value="EAL"/>
    <property type="match status" value="1"/>
</dbReference>
<dbReference type="PROSITE" id="PS50883">
    <property type="entry name" value="EAL"/>
    <property type="match status" value="1"/>
</dbReference>
<protein>
    <submittedName>
        <fullName evidence="2">EAL domain-containing protein</fullName>
    </submittedName>
</protein>
<dbReference type="PANTHER" id="PTHR33121">
    <property type="entry name" value="CYCLIC DI-GMP PHOSPHODIESTERASE PDEF"/>
    <property type="match status" value="1"/>
</dbReference>
<dbReference type="InterPro" id="IPR035919">
    <property type="entry name" value="EAL_sf"/>
</dbReference>
<dbReference type="PANTHER" id="PTHR33121:SF76">
    <property type="entry name" value="SIGNALING PROTEIN"/>
    <property type="match status" value="1"/>
</dbReference>
<dbReference type="InterPro" id="IPR001633">
    <property type="entry name" value="EAL_dom"/>
</dbReference>
<dbReference type="Gene3D" id="3.20.20.450">
    <property type="entry name" value="EAL domain"/>
    <property type="match status" value="1"/>
</dbReference>
<gene>
    <name evidence="2" type="ORF">WDS16_22850</name>
</gene>
<accession>A0ABZ2PGP9</accession>
<keyword evidence="3" id="KW-1185">Reference proteome</keyword>
<evidence type="ECO:0000259" key="1">
    <source>
        <dbReference type="PROSITE" id="PS50883"/>
    </source>
</evidence>
<dbReference type="Proteomes" id="UP001432000">
    <property type="component" value="Chromosome"/>
</dbReference>
<evidence type="ECO:0000313" key="3">
    <source>
        <dbReference type="Proteomes" id="UP001432000"/>
    </source>
</evidence>